<accession>A0ABS2GAB3</accession>
<dbReference type="PANTHER" id="PTHR38451:SF1">
    <property type="entry name" value="TRNA (ADENINE(22)-N(1))-METHYLTRANSFERASE"/>
    <property type="match status" value="1"/>
</dbReference>
<dbReference type="PIRSF" id="PIRSF018637">
    <property type="entry name" value="TrmK"/>
    <property type="match status" value="1"/>
</dbReference>
<keyword evidence="2" id="KW-1185">Reference proteome</keyword>
<protein>
    <submittedName>
        <fullName evidence="1">SAM-dependent methyltransferase</fullName>
    </submittedName>
</protein>
<dbReference type="RefSeq" id="WP_205134150.1">
    <property type="nucleotide sequence ID" value="NZ_JACSNT010000013.1"/>
</dbReference>
<sequence>MDISKRLRTVASLVRCETMADIGTDHGYVPLYLYEQGRIKKALACDLNPGPLEKARENIQKMGAGEVIETRLGSGLTPVAPGEVECAVIAGMGGMLICHILEDGEEAAKSLKEWVLSPQHDMEAVRRLVHRMGYAIDREELVLEDGKYYDIFRCVPGEEQYGTLAEYRYGAGLLRRKDAVLWEKLCQEEKQYGTIAAGLARTDTEKAAERLTEVEGILACIREAKAWYE</sequence>
<dbReference type="PANTHER" id="PTHR38451">
    <property type="entry name" value="TRNA (ADENINE(22)-N(1))-METHYLTRANSFERASE"/>
    <property type="match status" value="1"/>
</dbReference>
<evidence type="ECO:0000313" key="2">
    <source>
        <dbReference type="Proteomes" id="UP000729290"/>
    </source>
</evidence>
<dbReference type="SUPFAM" id="SSF53335">
    <property type="entry name" value="S-adenosyl-L-methionine-dependent methyltransferases"/>
    <property type="match status" value="1"/>
</dbReference>
<proteinExistence type="predicted"/>
<dbReference type="Gene3D" id="3.40.50.150">
    <property type="entry name" value="Vaccinia Virus protein VP39"/>
    <property type="match status" value="1"/>
</dbReference>
<dbReference type="InterPro" id="IPR006901">
    <property type="entry name" value="TrmK"/>
</dbReference>
<dbReference type="EMBL" id="JACSNV010000013">
    <property type="protein sequence ID" value="MBM6878399.1"/>
    <property type="molecule type" value="Genomic_DNA"/>
</dbReference>
<dbReference type="GO" id="GO:0008168">
    <property type="term" value="F:methyltransferase activity"/>
    <property type="evidence" value="ECO:0007669"/>
    <property type="project" value="UniProtKB-KW"/>
</dbReference>
<dbReference type="GO" id="GO:0032259">
    <property type="term" value="P:methylation"/>
    <property type="evidence" value="ECO:0007669"/>
    <property type="project" value="UniProtKB-KW"/>
</dbReference>
<dbReference type="Proteomes" id="UP000729290">
    <property type="component" value="Unassembled WGS sequence"/>
</dbReference>
<keyword evidence="1" id="KW-0489">Methyltransferase</keyword>
<keyword evidence="1" id="KW-0808">Transferase</keyword>
<reference evidence="1 2" key="1">
    <citation type="journal article" date="2021" name="Sci. Rep.">
        <title>The distribution of antibiotic resistance genes in chicken gut microbiota commensals.</title>
        <authorList>
            <person name="Juricova H."/>
            <person name="Matiasovicova J."/>
            <person name="Kubasova T."/>
            <person name="Cejkova D."/>
            <person name="Rychlik I."/>
        </authorList>
    </citation>
    <scope>NUCLEOTIDE SEQUENCE [LARGE SCALE GENOMIC DNA]</scope>
    <source>
        <strain evidence="1 2">An431b</strain>
    </source>
</reference>
<dbReference type="Pfam" id="PF12847">
    <property type="entry name" value="Methyltransf_18"/>
    <property type="match status" value="1"/>
</dbReference>
<evidence type="ECO:0000313" key="1">
    <source>
        <dbReference type="EMBL" id="MBM6878399.1"/>
    </source>
</evidence>
<comment type="caution">
    <text evidence="1">The sequence shown here is derived from an EMBL/GenBank/DDBJ whole genome shotgun (WGS) entry which is preliminary data.</text>
</comment>
<name>A0ABS2GAB3_9FIRM</name>
<dbReference type="InterPro" id="IPR029063">
    <property type="entry name" value="SAM-dependent_MTases_sf"/>
</dbReference>
<gene>
    <name evidence="1" type="ORF">H9X83_09570</name>
</gene>
<organism evidence="1 2">
    <name type="scientific">Anaerotignum lactatifermentans</name>
    <dbReference type="NCBI Taxonomy" id="160404"/>
    <lineage>
        <taxon>Bacteria</taxon>
        <taxon>Bacillati</taxon>
        <taxon>Bacillota</taxon>
        <taxon>Clostridia</taxon>
        <taxon>Lachnospirales</taxon>
        <taxon>Anaerotignaceae</taxon>
        <taxon>Anaerotignum</taxon>
    </lineage>
</organism>